<evidence type="ECO:0000313" key="1">
    <source>
        <dbReference type="EMBL" id="CCH67829.1"/>
    </source>
</evidence>
<evidence type="ECO:0000313" key="2">
    <source>
        <dbReference type="Proteomes" id="UP000053051"/>
    </source>
</evidence>
<reference evidence="2" key="2">
    <citation type="submission" date="2016-01" db="EMBL/GenBank/DDBJ databases">
        <title>Diatom-associated endosymboitic cyanobacterium lacks core nitrogen metabolism enzymes.</title>
        <authorList>
            <person name="Hilton J.A."/>
            <person name="Foster R.A."/>
            <person name="Tripp H.J."/>
            <person name="Carter B.J."/>
            <person name="Zehr J.P."/>
            <person name="Villareal T.A."/>
        </authorList>
    </citation>
    <scope>NUCLEOTIDE SEQUENCE [LARGE SCALE GENOMIC DNA]</scope>
    <source>
        <strain evidence="2">HH01</strain>
    </source>
</reference>
<proteinExistence type="predicted"/>
<dbReference type="Proteomes" id="UP000053051">
    <property type="component" value="Unassembled WGS sequence"/>
</dbReference>
<gene>
    <name evidence="1" type="ORF">RINTHH_16740</name>
</gene>
<name>M1WT60_9NOST</name>
<dbReference type="EMBL" id="CAIY01000067">
    <property type="protein sequence ID" value="CCH67829.1"/>
    <property type="molecule type" value="Genomic_DNA"/>
</dbReference>
<dbReference type="AlphaFoldDB" id="M1WT60"/>
<organism evidence="1 2">
    <name type="scientific">Richelia intracellularis HH01</name>
    <dbReference type="NCBI Taxonomy" id="1165094"/>
    <lineage>
        <taxon>Bacteria</taxon>
        <taxon>Bacillati</taxon>
        <taxon>Cyanobacteriota</taxon>
        <taxon>Cyanophyceae</taxon>
        <taxon>Nostocales</taxon>
        <taxon>Nostocaceae</taxon>
        <taxon>Richelia</taxon>
    </lineage>
</organism>
<protein>
    <submittedName>
        <fullName evidence="1">Uncharacterized protein</fullName>
    </submittedName>
</protein>
<reference evidence="1 2" key="1">
    <citation type="submission" date="2012-05" db="EMBL/GenBank/DDBJ databases">
        <authorList>
            <person name="Hilton J."/>
        </authorList>
    </citation>
    <scope>NUCLEOTIDE SEQUENCE [LARGE SCALE GENOMIC DNA]</scope>
    <source>
        <strain evidence="1 2">HH01</strain>
    </source>
</reference>
<accession>M1WT60</accession>
<comment type="caution">
    <text evidence="1">The sequence shown here is derived from an EMBL/GenBank/DDBJ whole genome shotgun (WGS) entry which is preliminary data.</text>
</comment>
<sequence length="37" mass="4299">MDDYFKDETVDTLPIIRLENISSYNLGILGTKYAYLI</sequence>
<keyword evidence="2" id="KW-1185">Reference proteome</keyword>